<dbReference type="InterPro" id="IPR032789">
    <property type="entry name" value="T2SS-T3SS_pil_N"/>
</dbReference>
<keyword evidence="1" id="KW-0732">Signal</keyword>
<organism evidence="3 4">
    <name type="scientific">Methylobacterium platani</name>
    <dbReference type="NCBI Taxonomy" id="427683"/>
    <lineage>
        <taxon>Bacteria</taxon>
        <taxon>Pseudomonadati</taxon>
        <taxon>Pseudomonadota</taxon>
        <taxon>Alphaproteobacteria</taxon>
        <taxon>Hyphomicrobiales</taxon>
        <taxon>Methylobacteriaceae</taxon>
        <taxon>Methylobacterium</taxon>
    </lineage>
</organism>
<feature type="domain" description="Pilus formation protein N-terminal" evidence="2">
    <location>
        <begin position="43"/>
        <end position="110"/>
    </location>
</feature>
<dbReference type="STRING" id="427683.A5481_30680"/>
<evidence type="ECO:0000256" key="1">
    <source>
        <dbReference type="SAM" id="SignalP"/>
    </source>
</evidence>
<accession>A0A179RXV9</accession>
<protein>
    <submittedName>
        <fullName evidence="3">Pilus assembly protein</fullName>
    </submittedName>
</protein>
<dbReference type="Proteomes" id="UP000078316">
    <property type="component" value="Unassembled WGS sequence"/>
</dbReference>
<dbReference type="RefSeq" id="WP_048434688.1">
    <property type="nucleotide sequence ID" value="NZ_LWHQ01000090.1"/>
</dbReference>
<sequence>MTPPRRQSLVPNPLRAVRRAVSPLALALLLVPAAGARADDGASVTVMVDNAKVIRLPERTATVIVGNPIIADVSLQRNGIVVLTGKSFGSTNLIALDAAGTMLAESAISVRAGSPSVVTVQRGLERESYSCTPACQPAVQLGDAQRYFSEVSGQTGQRNSLATAGAAAAAGGGPSAMR</sequence>
<evidence type="ECO:0000313" key="3">
    <source>
        <dbReference type="EMBL" id="OAS14245.1"/>
    </source>
</evidence>
<feature type="chain" id="PRO_5008105429" evidence="1">
    <location>
        <begin position="39"/>
        <end position="178"/>
    </location>
</feature>
<evidence type="ECO:0000313" key="4">
    <source>
        <dbReference type="Proteomes" id="UP000078316"/>
    </source>
</evidence>
<dbReference type="Pfam" id="PF13629">
    <property type="entry name" value="T2SS-T3SS_pil_N"/>
    <property type="match status" value="1"/>
</dbReference>
<dbReference type="AlphaFoldDB" id="A0A179RXV9"/>
<evidence type="ECO:0000259" key="2">
    <source>
        <dbReference type="Pfam" id="PF13629"/>
    </source>
</evidence>
<dbReference type="OrthoDB" id="9815749at2"/>
<reference evidence="3 4" key="1">
    <citation type="submission" date="2016-04" db="EMBL/GenBank/DDBJ databases">
        <authorList>
            <person name="Evans L.H."/>
            <person name="Alamgir A."/>
            <person name="Owens N."/>
            <person name="Weber N.D."/>
            <person name="Virtaneva K."/>
            <person name="Barbian K."/>
            <person name="Babar A."/>
            <person name="Rosenke K."/>
        </authorList>
    </citation>
    <scope>NUCLEOTIDE SEQUENCE [LARGE SCALE GENOMIC DNA]</scope>
    <source>
        <strain evidence="3 4">PMB02</strain>
    </source>
</reference>
<comment type="caution">
    <text evidence="3">The sequence shown here is derived from an EMBL/GenBank/DDBJ whole genome shotgun (WGS) entry which is preliminary data.</text>
</comment>
<gene>
    <name evidence="3" type="ORF">A5481_30680</name>
</gene>
<dbReference type="EMBL" id="LWHQ01000090">
    <property type="protein sequence ID" value="OAS14245.1"/>
    <property type="molecule type" value="Genomic_DNA"/>
</dbReference>
<feature type="signal peptide" evidence="1">
    <location>
        <begin position="1"/>
        <end position="38"/>
    </location>
</feature>
<proteinExistence type="predicted"/>
<name>A0A179RXV9_9HYPH</name>